<name>A0A8C4N5Y6_EPTBU</name>
<dbReference type="InterPro" id="IPR018499">
    <property type="entry name" value="Tetraspanin/Peripherin"/>
</dbReference>
<keyword evidence="3 6" id="KW-0812">Transmembrane</keyword>
<reference evidence="8" key="1">
    <citation type="submission" date="2025-08" db="UniProtKB">
        <authorList>
            <consortium name="Ensembl"/>
        </authorList>
    </citation>
    <scope>IDENTIFICATION</scope>
</reference>
<feature type="transmembrane region" description="Helical" evidence="6">
    <location>
        <begin position="132"/>
        <end position="155"/>
    </location>
</feature>
<dbReference type="GO" id="GO:0005886">
    <property type="term" value="C:plasma membrane"/>
    <property type="evidence" value="ECO:0007669"/>
    <property type="project" value="TreeGrafter"/>
</dbReference>
<evidence type="ECO:0000256" key="7">
    <source>
        <dbReference type="SAM" id="MobiDB-lite"/>
    </source>
</evidence>
<reference evidence="8" key="2">
    <citation type="submission" date="2025-09" db="UniProtKB">
        <authorList>
            <consortium name="Ensembl"/>
        </authorList>
    </citation>
    <scope>IDENTIFICATION</scope>
</reference>
<evidence type="ECO:0000256" key="5">
    <source>
        <dbReference type="ARBA" id="ARBA00023136"/>
    </source>
</evidence>
<accession>A0A8C4N5Y6</accession>
<protein>
    <recommendedName>
        <fullName evidence="6">Tetraspanin</fullName>
    </recommendedName>
</protein>
<organism evidence="8 9">
    <name type="scientific">Eptatretus burgeri</name>
    <name type="common">Inshore hagfish</name>
    <dbReference type="NCBI Taxonomy" id="7764"/>
    <lineage>
        <taxon>Eukaryota</taxon>
        <taxon>Metazoa</taxon>
        <taxon>Chordata</taxon>
        <taxon>Craniata</taxon>
        <taxon>Vertebrata</taxon>
        <taxon>Cyclostomata</taxon>
        <taxon>Myxini</taxon>
        <taxon>Myxiniformes</taxon>
        <taxon>Myxinidae</taxon>
        <taxon>Eptatretinae</taxon>
        <taxon>Eptatretus</taxon>
    </lineage>
</organism>
<sequence length="288" mass="31637">MAERAIPGRIHVSSQSTRSGLRGGQSSGAGSTGDRRPIHRSPSTSPRKFNMAQTCLSCLKYLMFSFNLIFWLGGCGVLGVGIWLAVTQGDFATISPSYPFLSVANVLIAAGTIIMVVGFLGCLGAIKENRCLLLSFFIILLIIFTLELTGIFIFISGRDLIDKYAHRDLTKGMRLYSTEGNAGLTKAWDIVQTDFRCCGVENYTDWFTAFGEDKVPDSCCLEYGKGCGATLSKTNFQEGCYMKVMDVLEQYLLVVGIFGLCIASIQVLGMAFAMVMYCQLRKESSKYY</sequence>
<evidence type="ECO:0000313" key="9">
    <source>
        <dbReference type="Proteomes" id="UP000694388"/>
    </source>
</evidence>
<evidence type="ECO:0000256" key="6">
    <source>
        <dbReference type="RuleBase" id="RU361218"/>
    </source>
</evidence>
<dbReference type="AlphaFoldDB" id="A0A8C4N5Y6"/>
<proteinExistence type="inferred from homology"/>
<dbReference type="PANTHER" id="PTHR19282:SF534">
    <property type="entry name" value="TETRASPANIN FAMILY-RELATED"/>
    <property type="match status" value="1"/>
</dbReference>
<feature type="transmembrane region" description="Helical" evidence="6">
    <location>
        <begin position="61"/>
        <end position="86"/>
    </location>
</feature>
<dbReference type="CDD" id="cd03165">
    <property type="entry name" value="NET-5_like_LEL"/>
    <property type="match status" value="1"/>
</dbReference>
<feature type="transmembrane region" description="Helical" evidence="6">
    <location>
        <begin position="98"/>
        <end position="120"/>
    </location>
</feature>
<dbReference type="PANTHER" id="PTHR19282">
    <property type="entry name" value="TETRASPANIN"/>
    <property type="match status" value="1"/>
</dbReference>
<keyword evidence="9" id="KW-1185">Reference proteome</keyword>
<dbReference type="Ensembl" id="ENSEBUT00000003258.1">
    <property type="protein sequence ID" value="ENSEBUP00000002896.1"/>
    <property type="gene ID" value="ENSEBUG00000002176.1"/>
</dbReference>
<dbReference type="PROSITE" id="PS00421">
    <property type="entry name" value="TM4_1"/>
    <property type="match status" value="1"/>
</dbReference>
<comment type="similarity">
    <text evidence="2 6">Belongs to the tetraspanin (TM4SF) family.</text>
</comment>
<dbReference type="Pfam" id="PF00335">
    <property type="entry name" value="Tetraspanin"/>
    <property type="match status" value="1"/>
</dbReference>
<dbReference type="PRINTS" id="PR00259">
    <property type="entry name" value="TMFOUR"/>
</dbReference>
<dbReference type="InterPro" id="IPR000301">
    <property type="entry name" value="Tetraspanin_animals"/>
</dbReference>
<evidence type="ECO:0000256" key="4">
    <source>
        <dbReference type="ARBA" id="ARBA00022989"/>
    </source>
</evidence>
<evidence type="ECO:0000256" key="2">
    <source>
        <dbReference type="ARBA" id="ARBA00006840"/>
    </source>
</evidence>
<dbReference type="PIRSF" id="PIRSF002419">
    <property type="entry name" value="Tetraspanin"/>
    <property type="match status" value="1"/>
</dbReference>
<feature type="compositionally biased region" description="Gly residues" evidence="7">
    <location>
        <begin position="21"/>
        <end position="31"/>
    </location>
</feature>
<evidence type="ECO:0000313" key="8">
    <source>
        <dbReference type="Ensembl" id="ENSEBUP00000002896.1"/>
    </source>
</evidence>
<dbReference type="InterPro" id="IPR008952">
    <property type="entry name" value="Tetraspanin_EC2_sf"/>
</dbReference>
<evidence type="ECO:0000256" key="1">
    <source>
        <dbReference type="ARBA" id="ARBA00004141"/>
    </source>
</evidence>
<feature type="transmembrane region" description="Helical" evidence="6">
    <location>
        <begin position="251"/>
        <end position="278"/>
    </location>
</feature>
<feature type="region of interest" description="Disordered" evidence="7">
    <location>
        <begin position="1"/>
        <end position="46"/>
    </location>
</feature>
<dbReference type="Proteomes" id="UP000694388">
    <property type="component" value="Unplaced"/>
</dbReference>
<dbReference type="InterPro" id="IPR018503">
    <property type="entry name" value="Tetraspanin_CS"/>
</dbReference>
<dbReference type="SUPFAM" id="SSF48652">
    <property type="entry name" value="Tetraspanin"/>
    <property type="match status" value="1"/>
</dbReference>
<keyword evidence="4 6" id="KW-1133">Transmembrane helix</keyword>
<comment type="subcellular location">
    <subcellularLocation>
        <location evidence="1 6">Membrane</location>
        <topology evidence="1 6">Multi-pass membrane protein</topology>
    </subcellularLocation>
</comment>
<evidence type="ECO:0000256" key="3">
    <source>
        <dbReference type="ARBA" id="ARBA00022692"/>
    </source>
</evidence>
<dbReference type="Gene3D" id="1.10.1450.10">
    <property type="entry name" value="Tetraspanin"/>
    <property type="match status" value="1"/>
</dbReference>
<keyword evidence="5 6" id="KW-0472">Membrane</keyword>
<dbReference type="GeneTree" id="ENSGT00940000160434"/>